<dbReference type="PANTHER" id="PTHR43143:SF5">
    <property type="entry name" value="SECRETED PROTEIN"/>
    <property type="match status" value="1"/>
</dbReference>
<name>A0A517W2H6_9PLAN</name>
<evidence type="ECO:0000256" key="1">
    <source>
        <dbReference type="SAM" id="SignalP"/>
    </source>
</evidence>
<dbReference type="Gene3D" id="3.60.21.10">
    <property type="match status" value="1"/>
</dbReference>
<proteinExistence type="predicted"/>
<dbReference type="Pfam" id="PF00149">
    <property type="entry name" value="Metallophos"/>
    <property type="match status" value="1"/>
</dbReference>
<dbReference type="PANTHER" id="PTHR43143">
    <property type="entry name" value="METALLOPHOSPHOESTERASE, CALCINEURIN SUPERFAMILY"/>
    <property type="match status" value="1"/>
</dbReference>
<feature type="domain" description="Calcineurin-like phosphoesterase" evidence="2">
    <location>
        <begin position="34"/>
        <end position="217"/>
    </location>
</feature>
<dbReference type="InterPro" id="IPR051918">
    <property type="entry name" value="STPP_CPPED1"/>
</dbReference>
<evidence type="ECO:0000313" key="4">
    <source>
        <dbReference type="Proteomes" id="UP000318704"/>
    </source>
</evidence>
<protein>
    <recommendedName>
        <fullName evidence="2">Calcineurin-like phosphoesterase domain-containing protein</fullName>
    </recommendedName>
</protein>
<feature type="signal peptide" evidence="1">
    <location>
        <begin position="1"/>
        <end position="22"/>
    </location>
</feature>
<dbReference type="Proteomes" id="UP000318704">
    <property type="component" value="Chromosome"/>
</dbReference>
<evidence type="ECO:0000313" key="3">
    <source>
        <dbReference type="EMBL" id="QDT99452.1"/>
    </source>
</evidence>
<accession>A0A517W2H6</accession>
<evidence type="ECO:0000259" key="2">
    <source>
        <dbReference type="Pfam" id="PF00149"/>
    </source>
</evidence>
<gene>
    <name evidence="3" type="ORF">V144x_49630</name>
</gene>
<dbReference type="AlphaFoldDB" id="A0A517W2H6"/>
<dbReference type="InterPro" id="IPR004843">
    <property type="entry name" value="Calcineurin-like_PHP"/>
</dbReference>
<dbReference type="KEGG" id="gaw:V144x_49630"/>
<reference evidence="3 4" key="1">
    <citation type="submission" date="2019-03" db="EMBL/GenBank/DDBJ databases">
        <title>Deep-cultivation of Planctomycetes and their phenomic and genomic characterization uncovers novel biology.</title>
        <authorList>
            <person name="Wiegand S."/>
            <person name="Jogler M."/>
            <person name="Boedeker C."/>
            <person name="Pinto D."/>
            <person name="Vollmers J."/>
            <person name="Rivas-Marin E."/>
            <person name="Kohn T."/>
            <person name="Peeters S.H."/>
            <person name="Heuer A."/>
            <person name="Rast P."/>
            <person name="Oberbeckmann S."/>
            <person name="Bunk B."/>
            <person name="Jeske O."/>
            <person name="Meyerdierks A."/>
            <person name="Storesund J.E."/>
            <person name="Kallscheuer N."/>
            <person name="Luecker S."/>
            <person name="Lage O.M."/>
            <person name="Pohl T."/>
            <person name="Merkel B.J."/>
            <person name="Hornburger P."/>
            <person name="Mueller R.-W."/>
            <person name="Bruemmer F."/>
            <person name="Labrenz M."/>
            <person name="Spormann A.M."/>
            <person name="Op den Camp H."/>
            <person name="Overmann J."/>
            <person name="Amann R."/>
            <person name="Jetten M.S.M."/>
            <person name="Mascher T."/>
            <person name="Medema M.H."/>
            <person name="Devos D.P."/>
            <person name="Kaster A.-K."/>
            <person name="Ovreas L."/>
            <person name="Rohde M."/>
            <person name="Galperin M.Y."/>
            <person name="Jogler C."/>
        </authorList>
    </citation>
    <scope>NUCLEOTIDE SEQUENCE [LARGE SCALE GENOMIC DNA]</scope>
    <source>
        <strain evidence="3 4">V144</strain>
    </source>
</reference>
<dbReference type="InterPro" id="IPR029052">
    <property type="entry name" value="Metallo-depent_PP-like"/>
</dbReference>
<feature type="chain" id="PRO_5022115591" description="Calcineurin-like phosphoesterase domain-containing protein" evidence="1">
    <location>
        <begin position="23"/>
        <end position="349"/>
    </location>
</feature>
<keyword evidence="1" id="KW-0732">Signal</keyword>
<dbReference type="SUPFAM" id="SSF56300">
    <property type="entry name" value="Metallo-dependent phosphatases"/>
    <property type="match status" value="1"/>
</dbReference>
<sequence length="349" mass="40001" precursor="true">MKFLKRFATILAITAFVLPVYAEQLPPAKEGTFSIAIISDTQHYTGKGTGRKTQTQSPTANPFFESITDCIIKEKDRQRIVFVSHVGDIVDINNDEQWAVAWRCMNKLHGKVPYGISVGNHDMITKNGDSSLFQKYFPKSRFTQFDWYGGCYEPLMGETKISGNNANSFQLFSASGMDFIIVHLECNAPDPVLAWADQILEQYSNRRAMVTTHMDLGPLNRPQNSRDYFDAPKGRMTWKKCHGAQGNTSQQMWEKCFRKHKNLFLICCGDQSRTQALHQTVKGAQDNPVHELLSDYGVHGFRLMRFIPNQNRIEVRTWNPVTQKLCEKTKIVPNRDRHQFTLEYSMTSN</sequence>
<dbReference type="EMBL" id="CP037920">
    <property type="protein sequence ID" value="QDT99452.1"/>
    <property type="molecule type" value="Genomic_DNA"/>
</dbReference>
<organism evidence="3 4">
    <name type="scientific">Gimesia aquarii</name>
    <dbReference type="NCBI Taxonomy" id="2527964"/>
    <lineage>
        <taxon>Bacteria</taxon>
        <taxon>Pseudomonadati</taxon>
        <taxon>Planctomycetota</taxon>
        <taxon>Planctomycetia</taxon>
        <taxon>Planctomycetales</taxon>
        <taxon>Planctomycetaceae</taxon>
        <taxon>Gimesia</taxon>
    </lineage>
</organism>
<dbReference type="GO" id="GO:0016787">
    <property type="term" value="F:hydrolase activity"/>
    <property type="evidence" value="ECO:0007669"/>
    <property type="project" value="InterPro"/>
</dbReference>
<dbReference type="RefSeq" id="WP_144988998.1">
    <property type="nucleotide sequence ID" value="NZ_CP037920.1"/>
</dbReference>